<sequence length="364" mass="38406">MSRVRPIAAALTSAVVLLGALSACGSSQGSDSAGEKGSAVSAERCKENEKAGKITYMSGYYWQASASIMEAIAADRLGYFDDLCLDVELQPGSGDVSQNAKLIAAGKVQVGPLSEQDIMTSNASGLKVLGVSSYSNAGLDVLMTGTSITDLKQLEGKTLGHKGWVPVGVQAMLAEAGVDMSKVKQVKVGYDPGILPRGQVDALVGFVSNEPNQLEDAGEKVTVWEPTDFKVPGSLGAYSVNPAWAQKHPTAVQDFLRAVFKAYAYCAADEHVEECIGYQHDLAGAESDEKHETAIWRTEVEVAADNPLPGRFGSVDPDNVAALAEVVTKYAGQKVTPEQAASWFDTSFAEAVVGDDDKVIWPAP</sequence>
<dbReference type="Gene3D" id="3.40.190.10">
    <property type="entry name" value="Periplasmic binding protein-like II"/>
    <property type="match status" value="2"/>
</dbReference>
<protein>
    <submittedName>
        <fullName evidence="3">Thiamine biosynthesis protein</fullName>
    </submittedName>
</protein>
<feature type="chain" id="PRO_5038551828" evidence="1">
    <location>
        <begin position="30"/>
        <end position="364"/>
    </location>
</feature>
<dbReference type="InterPro" id="IPR027939">
    <property type="entry name" value="NMT1/THI5"/>
</dbReference>
<dbReference type="RefSeq" id="WP_045548478.1">
    <property type="nucleotide sequence ID" value="NZ_JZDQ02000017.1"/>
</dbReference>
<dbReference type="GO" id="GO:0009228">
    <property type="term" value="P:thiamine biosynthetic process"/>
    <property type="evidence" value="ECO:0007669"/>
    <property type="project" value="InterPro"/>
</dbReference>
<dbReference type="AlphaFoldDB" id="A0A1J4N400"/>
<dbReference type="SUPFAM" id="SSF53850">
    <property type="entry name" value="Periplasmic binding protein-like II"/>
    <property type="match status" value="1"/>
</dbReference>
<dbReference type="PANTHER" id="PTHR31528">
    <property type="entry name" value="4-AMINO-5-HYDROXYMETHYL-2-METHYLPYRIMIDINE PHOSPHATE SYNTHASE THI11-RELATED"/>
    <property type="match status" value="1"/>
</dbReference>
<dbReference type="EMBL" id="JZDQ02000017">
    <property type="protein sequence ID" value="OIJ26250.1"/>
    <property type="molecule type" value="Genomic_DNA"/>
</dbReference>
<evidence type="ECO:0000313" key="4">
    <source>
        <dbReference type="Proteomes" id="UP000033772"/>
    </source>
</evidence>
<dbReference type="PROSITE" id="PS51257">
    <property type="entry name" value="PROKAR_LIPOPROTEIN"/>
    <property type="match status" value="1"/>
</dbReference>
<evidence type="ECO:0000313" key="3">
    <source>
        <dbReference type="EMBL" id="OIJ26250.1"/>
    </source>
</evidence>
<dbReference type="InterPro" id="IPR015168">
    <property type="entry name" value="SsuA/THI5"/>
</dbReference>
<feature type="signal peptide" evidence="1">
    <location>
        <begin position="1"/>
        <end position="29"/>
    </location>
</feature>
<evidence type="ECO:0000256" key="1">
    <source>
        <dbReference type="SAM" id="SignalP"/>
    </source>
</evidence>
<dbReference type="STRING" id="1844.UG56_013470"/>
<dbReference type="PANTHER" id="PTHR31528:SF3">
    <property type="entry name" value="THIAMINE BIOSYNTHESIS PROTEIN HI_0357-RELATED"/>
    <property type="match status" value="1"/>
</dbReference>
<proteinExistence type="predicted"/>
<keyword evidence="1" id="KW-0732">Signal</keyword>
<keyword evidence="4" id="KW-1185">Reference proteome</keyword>
<name>A0A1J4N400_9ACTN</name>
<dbReference type="OrthoDB" id="174578at2"/>
<dbReference type="Pfam" id="PF09084">
    <property type="entry name" value="NMT1"/>
    <property type="match status" value="1"/>
</dbReference>
<evidence type="ECO:0000259" key="2">
    <source>
        <dbReference type="Pfam" id="PF09084"/>
    </source>
</evidence>
<dbReference type="Proteomes" id="UP000033772">
    <property type="component" value="Unassembled WGS sequence"/>
</dbReference>
<gene>
    <name evidence="3" type="ORF">UG56_013470</name>
</gene>
<organism evidence="3 4">
    <name type="scientific">Nocardioides luteus</name>
    <dbReference type="NCBI Taxonomy" id="1844"/>
    <lineage>
        <taxon>Bacteria</taxon>
        <taxon>Bacillati</taxon>
        <taxon>Actinomycetota</taxon>
        <taxon>Actinomycetes</taxon>
        <taxon>Propionibacteriales</taxon>
        <taxon>Nocardioidaceae</taxon>
        <taxon>Nocardioides</taxon>
    </lineage>
</organism>
<comment type="caution">
    <text evidence="3">The sequence shown here is derived from an EMBL/GenBank/DDBJ whole genome shotgun (WGS) entry which is preliminary data.</text>
</comment>
<reference evidence="3" key="1">
    <citation type="submission" date="2016-10" db="EMBL/GenBank/DDBJ databases">
        <title>Draft Genome Sequence of Nocardioides luteus Strain BAFB, an Alkane-Degrading Bacterium Isolated from JP-7 Polluted Soil.</title>
        <authorList>
            <person name="Brown L."/>
            <person name="Ruiz O.N."/>
            <person name="Gunasekera T."/>
        </authorList>
    </citation>
    <scope>NUCLEOTIDE SEQUENCE [LARGE SCALE GENOMIC DNA]</scope>
    <source>
        <strain evidence="3">BAFB</strain>
    </source>
</reference>
<feature type="domain" description="SsuA/THI5-like" evidence="2">
    <location>
        <begin position="69"/>
        <end position="269"/>
    </location>
</feature>
<accession>A0A1J4N400</accession>